<name>A0A176VJB7_MARPO</name>
<organism evidence="1 2">
    <name type="scientific">Marchantia polymorpha subsp. ruderalis</name>
    <dbReference type="NCBI Taxonomy" id="1480154"/>
    <lineage>
        <taxon>Eukaryota</taxon>
        <taxon>Viridiplantae</taxon>
        <taxon>Streptophyta</taxon>
        <taxon>Embryophyta</taxon>
        <taxon>Marchantiophyta</taxon>
        <taxon>Marchantiopsida</taxon>
        <taxon>Marchantiidae</taxon>
        <taxon>Marchantiales</taxon>
        <taxon>Marchantiaceae</taxon>
        <taxon>Marchantia</taxon>
    </lineage>
</organism>
<protein>
    <submittedName>
        <fullName evidence="1">Uncharacterized protein</fullName>
    </submittedName>
</protein>
<sequence>MAAGDIVVVVVVAGAGDRAWALARVPPLFLGDGTGSIRRRILCPLISSRCDLEPVGPKIDDSALAALFSVSVNPGYTALLLASWIGKKSSSKGEKYAMGGMCVLVELAGRVKTKWGWKNAESFRLPLRPLTNAHLVVGGPHTPGKLVT</sequence>
<evidence type="ECO:0000313" key="1">
    <source>
        <dbReference type="EMBL" id="OAE21039.1"/>
    </source>
</evidence>
<gene>
    <name evidence="1" type="ORF">AXG93_606s1250</name>
</gene>
<dbReference type="EMBL" id="LVLJ01003548">
    <property type="protein sequence ID" value="OAE21039.1"/>
    <property type="molecule type" value="Genomic_DNA"/>
</dbReference>
<reference evidence="1" key="1">
    <citation type="submission" date="2016-03" db="EMBL/GenBank/DDBJ databases">
        <title>Mechanisms controlling the formation of the plant cell surface in tip-growing cells are functionally conserved among land plants.</title>
        <authorList>
            <person name="Honkanen S."/>
            <person name="Jones V.A."/>
            <person name="Morieri G."/>
            <person name="Champion C."/>
            <person name="Hetherington A.J."/>
            <person name="Kelly S."/>
            <person name="Saint-Marcoux D."/>
            <person name="Proust H."/>
            <person name="Prescott H."/>
            <person name="Dolan L."/>
        </authorList>
    </citation>
    <scope>NUCLEOTIDE SEQUENCE [LARGE SCALE GENOMIC DNA]</scope>
    <source>
        <tissue evidence="1">Whole gametophyte</tissue>
    </source>
</reference>
<dbReference type="Proteomes" id="UP000077202">
    <property type="component" value="Unassembled WGS sequence"/>
</dbReference>
<evidence type="ECO:0000313" key="2">
    <source>
        <dbReference type="Proteomes" id="UP000077202"/>
    </source>
</evidence>
<dbReference type="AlphaFoldDB" id="A0A176VJB7"/>
<comment type="caution">
    <text evidence="1">The sequence shown here is derived from an EMBL/GenBank/DDBJ whole genome shotgun (WGS) entry which is preliminary data.</text>
</comment>
<accession>A0A176VJB7</accession>
<proteinExistence type="predicted"/>
<keyword evidence="2" id="KW-1185">Reference proteome</keyword>